<proteinExistence type="predicted"/>
<dbReference type="EMBL" id="MFEH01000002">
    <property type="protein sequence ID" value="OGE74043.1"/>
    <property type="molecule type" value="Genomic_DNA"/>
</dbReference>
<evidence type="ECO:0008006" key="3">
    <source>
        <dbReference type="Google" id="ProtNLM"/>
    </source>
</evidence>
<organism evidence="1 2">
    <name type="scientific">Candidatus Doudnabacteria bacterium RIFCSPHIGHO2_01_FULL_41_86</name>
    <dbReference type="NCBI Taxonomy" id="1817821"/>
    <lineage>
        <taxon>Bacteria</taxon>
        <taxon>Candidatus Doudnaibacteriota</taxon>
    </lineage>
</organism>
<gene>
    <name evidence="1" type="ORF">A2717_00725</name>
</gene>
<accession>A0A1F5N8Y0</accession>
<dbReference type="Proteomes" id="UP000177610">
    <property type="component" value="Unassembled WGS sequence"/>
</dbReference>
<evidence type="ECO:0000313" key="2">
    <source>
        <dbReference type="Proteomes" id="UP000177610"/>
    </source>
</evidence>
<reference evidence="1 2" key="1">
    <citation type="journal article" date="2016" name="Nat. Commun.">
        <title>Thousands of microbial genomes shed light on interconnected biogeochemical processes in an aquifer system.</title>
        <authorList>
            <person name="Anantharaman K."/>
            <person name="Brown C.T."/>
            <person name="Hug L.A."/>
            <person name="Sharon I."/>
            <person name="Castelle C.J."/>
            <person name="Probst A.J."/>
            <person name="Thomas B.C."/>
            <person name="Singh A."/>
            <person name="Wilkins M.J."/>
            <person name="Karaoz U."/>
            <person name="Brodie E.L."/>
            <person name="Williams K.H."/>
            <person name="Hubbard S.S."/>
            <person name="Banfield J.F."/>
        </authorList>
    </citation>
    <scope>NUCLEOTIDE SEQUENCE [LARGE SCALE GENOMIC DNA]</scope>
</reference>
<dbReference type="AlphaFoldDB" id="A0A1F5N8Y0"/>
<evidence type="ECO:0000313" key="1">
    <source>
        <dbReference type="EMBL" id="OGE74043.1"/>
    </source>
</evidence>
<comment type="caution">
    <text evidence="1">The sequence shown here is derived from an EMBL/GenBank/DDBJ whole genome shotgun (WGS) entry which is preliminary data.</text>
</comment>
<name>A0A1F5N8Y0_9BACT</name>
<sequence>MTILIGEENRSYLQRMQKVVSEEGHDVIPARLIIEANQAMIPSVDIDLVIIGNLGPGTEAFCQEITISGYRLITRDCDVQGGILVPREATKDEFLAEVRKALNQA</sequence>
<protein>
    <recommendedName>
        <fullName evidence="3">Response regulatory domain-containing protein</fullName>
    </recommendedName>
</protein>